<accession>A0ABP5PZJ8</accession>
<gene>
    <name evidence="6" type="ORF">GCM10009850_119070</name>
</gene>
<dbReference type="PANTHER" id="PTHR30055:SF234">
    <property type="entry name" value="HTH-TYPE TRANSCRIPTIONAL REGULATOR BETI"/>
    <property type="match status" value="1"/>
</dbReference>
<protein>
    <recommendedName>
        <fullName evidence="5">HTH tetR-type domain-containing protein</fullName>
    </recommendedName>
</protein>
<evidence type="ECO:0000256" key="3">
    <source>
        <dbReference type="ARBA" id="ARBA00023163"/>
    </source>
</evidence>
<evidence type="ECO:0000256" key="4">
    <source>
        <dbReference type="PROSITE-ProRule" id="PRU00335"/>
    </source>
</evidence>
<feature type="domain" description="HTH tetR-type" evidence="5">
    <location>
        <begin position="10"/>
        <end position="69"/>
    </location>
</feature>
<dbReference type="SUPFAM" id="SSF46689">
    <property type="entry name" value="Homeodomain-like"/>
    <property type="match status" value="1"/>
</dbReference>
<proteinExistence type="predicted"/>
<dbReference type="EMBL" id="BAAAQX010000069">
    <property type="protein sequence ID" value="GAA2216438.1"/>
    <property type="molecule type" value="Genomic_DNA"/>
</dbReference>
<keyword evidence="3" id="KW-0804">Transcription</keyword>
<dbReference type="Pfam" id="PF00440">
    <property type="entry name" value="TetR_N"/>
    <property type="match status" value="1"/>
</dbReference>
<evidence type="ECO:0000313" key="6">
    <source>
        <dbReference type="EMBL" id="GAA2216438.1"/>
    </source>
</evidence>
<dbReference type="PROSITE" id="PS50977">
    <property type="entry name" value="HTH_TETR_2"/>
    <property type="match status" value="1"/>
</dbReference>
<keyword evidence="1" id="KW-0805">Transcription regulation</keyword>
<evidence type="ECO:0000313" key="7">
    <source>
        <dbReference type="Proteomes" id="UP001499843"/>
    </source>
</evidence>
<evidence type="ECO:0000256" key="1">
    <source>
        <dbReference type="ARBA" id="ARBA00023015"/>
    </source>
</evidence>
<dbReference type="RefSeq" id="WP_344496036.1">
    <property type="nucleotide sequence ID" value="NZ_BAAAQX010000069.1"/>
</dbReference>
<evidence type="ECO:0000256" key="2">
    <source>
        <dbReference type="ARBA" id="ARBA00023125"/>
    </source>
</evidence>
<dbReference type="Proteomes" id="UP001499843">
    <property type="component" value="Unassembled WGS sequence"/>
</dbReference>
<feature type="DNA-binding region" description="H-T-H motif" evidence="4">
    <location>
        <begin position="32"/>
        <end position="51"/>
    </location>
</feature>
<organism evidence="6 7">
    <name type="scientific">Nonomuraea monospora</name>
    <dbReference type="NCBI Taxonomy" id="568818"/>
    <lineage>
        <taxon>Bacteria</taxon>
        <taxon>Bacillati</taxon>
        <taxon>Actinomycetota</taxon>
        <taxon>Actinomycetes</taxon>
        <taxon>Streptosporangiales</taxon>
        <taxon>Streptosporangiaceae</taxon>
        <taxon>Nonomuraea</taxon>
    </lineage>
</organism>
<name>A0ABP5PZJ8_9ACTN</name>
<dbReference type="Gene3D" id="1.10.357.10">
    <property type="entry name" value="Tetracycline Repressor, domain 2"/>
    <property type="match status" value="1"/>
</dbReference>
<keyword evidence="2 4" id="KW-0238">DNA-binding</keyword>
<sequence>MRVTRAEAKERNRRALLEAAFQVVSRDGYQARLEEIAERAEVTTGAVYSLFGSKNRLVIALVTDRLGPHYEDIEQAAPPELSLLEAVDALARHYRRGCDAPDAGSGLSLQFMLQDMALRDHELGAQLAASVRAQEEHLIALLTGRSHGETTVTSAQARRLATALRALLIGLAQGVTLGLTQDADEQYFADAARTLASHATLIAEAEGVRPAAAGPEV</sequence>
<dbReference type="InterPro" id="IPR009057">
    <property type="entry name" value="Homeodomain-like_sf"/>
</dbReference>
<keyword evidence="7" id="KW-1185">Reference proteome</keyword>
<dbReference type="PANTHER" id="PTHR30055">
    <property type="entry name" value="HTH-TYPE TRANSCRIPTIONAL REGULATOR RUTR"/>
    <property type="match status" value="1"/>
</dbReference>
<dbReference type="InterPro" id="IPR001647">
    <property type="entry name" value="HTH_TetR"/>
</dbReference>
<dbReference type="PRINTS" id="PR00455">
    <property type="entry name" value="HTHTETR"/>
</dbReference>
<dbReference type="InterPro" id="IPR050109">
    <property type="entry name" value="HTH-type_TetR-like_transc_reg"/>
</dbReference>
<evidence type="ECO:0000259" key="5">
    <source>
        <dbReference type="PROSITE" id="PS50977"/>
    </source>
</evidence>
<comment type="caution">
    <text evidence="6">The sequence shown here is derived from an EMBL/GenBank/DDBJ whole genome shotgun (WGS) entry which is preliminary data.</text>
</comment>
<reference evidence="7" key="1">
    <citation type="journal article" date="2019" name="Int. J. Syst. Evol. Microbiol.">
        <title>The Global Catalogue of Microorganisms (GCM) 10K type strain sequencing project: providing services to taxonomists for standard genome sequencing and annotation.</title>
        <authorList>
            <consortium name="The Broad Institute Genomics Platform"/>
            <consortium name="The Broad Institute Genome Sequencing Center for Infectious Disease"/>
            <person name="Wu L."/>
            <person name="Ma J."/>
        </authorList>
    </citation>
    <scope>NUCLEOTIDE SEQUENCE [LARGE SCALE GENOMIC DNA]</scope>
    <source>
        <strain evidence="7">JCM 16114</strain>
    </source>
</reference>